<evidence type="ECO:0000313" key="7">
    <source>
        <dbReference type="Proteomes" id="UP000515663"/>
    </source>
</evidence>
<dbReference type="KEGG" id="gji:H1R19_09920"/>
<accession>A0A7D7R081</accession>
<dbReference type="GO" id="GO:0000976">
    <property type="term" value="F:transcription cis-regulatory region binding"/>
    <property type="evidence" value="ECO:0007669"/>
    <property type="project" value="TreeGrafter"/>
</dbReference>
<evidence type="ECO:0000256" key="4">
    <source>
        <dbReference type="PROSITE-ProRule" id="PRU00335"/>
    </source>
</evidence>
<reference evidence="7" key="1">
    <citation type="submission" date="2020-07" db="EMBL/GenBank/DDBJ databases">
        <title>novel species isolated from the respiratory tract of Marmot.</title>
        <authorList>
            <person name="Zhang G."/>
        </authorList>
    </citation>
    <scope>NUCLEOTIDE SEQUENCE [LARGE SCALE GENOMIC DNA]</scope>
    <source>
        <strain evidence="7">686</strain>
    </source>
</reference>
<sequence length="230" mass="26304">MVALCADHRQLELHRVFPILSRLSFVSRTYTSELRTTRARENRALVIDTATAMFCQEGWVTTTMAGVAGRAGLTRPTVYRQFATKLDLLDACIVSALRRNEDVPVRETAEYQAMGHGDRHERIRAAASWLCATHIRSAAIQHVLDQAAVTDDEASALRDRREQTRWQEVRWALTLIQGREPDDEVVDSMWILASRTVWLRLTQERGWSPDRWERWFVAQTTAALDPADTV</sequence>
<protein>
    <submittedName>
        <fullName evidence="6">TetR/AcrR family transcriptional regulator</fullName>
    </submittedName>
</protein>
<evidence type="ECO:0000256" key="1">
    <source>
        <dbReference type="ARBA" id="ARBA00023015"/>
    </source>
</evidence>
<feature type="domain" description="HTH tetR-type" evidence="5">
    <location>
        <begin position="40"/>
        <end position="100"/>
    </location>
</feature>
<dbReference type="InterPro" id="IPR050109">
    <property type="entry name" value="HTH-type_TetR-like_transc_reg"/>
</dbReference>
<keyword evidence="7" id="KW-1185">Reference proteome</keyword>
<name>A0A7D7R081_9ACTN</name>
<evidence type="ECO:0000313" key="6">
    <source>
        <dbReference type="EMBL" id="QMT03369.1"/>
    </source>
</evidence>
<dbReference type="SUPFAM" id="SSF46689">
    <property type="entry name" value="Homeodomain-like"/>
    <property type="match status" value="1"/>
</dbReference>
<dbReference type="GO" id="GO:0003700">
    <property type="term" value="F:DNA-binding transcription factor activity"/>
    <property type="evidence" value="ECO:0007669"/>
    <property type="project" value="TreeGrafter"/>
</dbReference>
<keyword evidence="3" id="KW-0804">Transcription</keyword>
<dbReference type="PANTHER" id="PTHR30055">
    <property type="entry name" value="HTH-TYPE TRANSCRIPTIONAL REGULATOR RUTR"/>
    <property type="match status" value="1"/>
</dbReference>
<dbReference type="PANTHER" id="PTHR30055:SF234">
    <property type="entry name" value="HTH-TYPE TRANSCRIPTIONAL REGULATOR BETI"/>
    <property type="match status" value="1"/>
</dbReference>
<dbReference type="InterPro" id="IPR001647">
    <property type="entry name" value="HTH_TetR"/>
</dbReference>
<evidence type="ECO:0000256" key="2">
    <source>
        <dbReference type="ARBA" id="ARBA00023125"/>
    </source>
</evidence>
<gene>
    <name evidence="6" type="ORF">H1R19_09920</name>
</gene>
<dbReference type="AlphaFoldDB" id="A0A7D7R081"/>
<dbReference type="Pfam" id="PF00440">
    <property type="entry name" value="TetR_N"/>
    <property type="match status" value="1"/>
</dbReference>
<feature type="DNA-binding region" description="H-T-H motif" evidence="4">
    <location>
        <begin position="63"/>
        <end position="82"/>
    </location>
</feature>
<dbReference type="Proteomes" id="UP000515663">
    <property type="component" value="Chromosome"/>
</dbReference>
<dbReference type="InterPro" id="IPR009057">
    <property type="entry name" value="Homeodomain-like_sf"/>
</dbReference>
<dbReference type="Gene3D" id="1.10.357.10">
    <property type="entry name" value="Tetracycline Repressor, domain 2"/>
    <property type="match status" value="1"/>
</dbReference>
<evidence type="ECO:0000259" key="5">
    <source>
        <dbReference type="PROSITE" id="PS50977"/>
    </source>
</evidence>
<evidence type="ECO:0000256" key="3">
    <source>
        <dbReference type="ARBA" id="ARBA00023163"/>
    </source>
</evidence>
<dbReference type="PROSITE" id="PS50977">
    <property type="entry name" value="HTH_TETR_2"/>
    <property type="match status" value="1"/>
</dbReference>
<keyword evidence="1" id="KW-0805">Transcription regulation</keyword>
<dbReference type="PRINTS" id="PR00455">
    <property type="entry name" value="HTHTETR"/>
</dbReference>
<organism evidence="6 7">
    <name type="scientific">Gordonia jinghuaiqii</name>
    <dbReference type="NCBI Taxonomy" id="2758710"/>
    <lineage>
        <taxon>Bacteria</taxon>
        <taxon>Bacillati</taxon>
        <taxon>Actinomycetota</taxon>
        <taxon>Actinomycetes</taxon>
        <taxon>Mycobacteriales</taxon>
        <taxon>Gordoniaceae</taxon>
        <taxon>Gordonia</taxon>
    </lineage>
</organism>
<dbReference type="EMBL" id="CP059491">
    <property type="protein sequence ID" value="QMT03369.1"/>
    <property type="molecule type" value="Genomic_DNA"/>
</dbReference>
<proteinExistence type="predicted"/>
<keyword evidence="2 4" id="KW-0238">DNA-binding</keyword>